<evidence type="ECO:0000259" key="1">
    <source>
        <dbReference type="SMART" id="SM00900"/>
    </source>
</evidence>
<keyword evidence="2" id="KW-0830">Ubiquinone</keyword>
<dbReference type="Pfam" id="PF04205">
    <property type="entry name" value="FMN_bind"/>
    <property type="match status" value="1"/>
</dbReference>
<dbReference type="AlphaFoldDB" id="A0A173T5A1"/>
<dbReference type="SMART" id="SM00900">
    <property type="entry name" value="FMN_bind"/>
    <property type="match status" value="1"/>
</dbReference>
<proteinExistence type="predicted"/>
<dbReference type="GO" id="GO:0010181">
    <property type="term" value="F:FMN binding"/>
    <property type="evidence" value="ECO:0007669"/>
    <property type="project" value="InterPro"/>
</dbReference>
<dbReference type="Gene3D" id="3.90.1010.20">
    <property type="match status" value="1"/>
</dbReference>
<name>A0A173T5A1_9FIRM</name>
<dbReference type="EMBL" id="CYXZ01000008">
    <property type="protein sequence ID" value="CUM96548.1"/>
    <property type="molecule type" value="Genomic_DNA"/>
</dbReference>
<dbReference type="GO" id="GO:0016020">
    <property type="term" value="C:membrane"/>
    <property type="evidence" value="ECO:0007669"/>
    <property type="project" value="InterPro"/>
</dbReference>
<dbReference type="STRING" id="166486.ERS852572_01310"/>
<protein>
    <submittedName>
        <fullName evidence="2">Predicted NADH:ubiquinone oxidoreductase, subunit RnfG</fullName>
    </submittedName>
</protein>
<accession>A0A173T5A1</accession>
<feature type="domain" description="FMN-binding" evidence="1">
    <location>
        <begin position="1"/>
        <end position="71"/>
    </location>
</feature>
<dbReference type="RefSeq" id="WP_242863488.1">
    <property type="nucleotide sequence ID" value="NZ_CABIYH010000008.1"/>
</dbReference>
<sequence>MITVLVTVENGTISEIEITSADGEDKAYLSMAEDIIPKIIEAQSADVDTVSGATFSSTGIRDAVSEALKQAEQ</sequence>
<evidence type="ECO:0000313" key="3">
    <source>
        <dbReference type="Proteomes" id="UP000095350"/>
    </source>
</evidence>
<evidence type="ECO:0000313" key="2">
    <source>
        <dbReference type="EMBL" id="CUM96548.1"/>
    </source>
</evidence>
<dbReference type="InterPro" id="IPR007329">
    <property type="entry name" value="FMN-bd"/>
</dbReference>
<reference evidence="2 3" key="1">
    <citation type="submission" date="2015-09" db="EMBL/GenBank/DDBJ databases">
        <authorList>
            <consortium name="Pathogen Informatics"/>
        </authorList>
    </citation>
    <scope>NUCLEOTIDE SEQUENCE [LARGE SCALE GENOMIC DNA]</scope>
    <source>
        <strain evidence="2 3">2789STDY5834960</strain>
    </source>
</reference>
<organism evidence="2 3">
    <name type="scientific">Roseburia intestinalis</name>
    <dbReference type="NCBI Taxonomy" id="166486"/>
    <lineage>
        <taxon>Bacteria</taxon>
        <taxon>Bacillati</taxon>
        <taxon>Bacillota</taxon>
        <taxon>Clostridia</taxon>
        <taxon>Lachnospirales</taxon>
        <taxon>Lachnospiraceae</taxon>
        <taxon>Roseburia</taxon>
    </lineage>
</organism>
<dbReference type="PaxDb" id="166486-ERS852572_01310"/>
<dbReference type="Proteomes" id="UP000095350">
    <property type="component" value="Unassembled WGS sequence"/>
</dbReference>
<gene>
    <name evidence="2" type="ORF">ERS852572_01310</name>
</gene>